<dbReference type="Gene3D" id="3.40.50.2020">
    <property type="match status" value="1"/>
</dbReference>
<dbReference type="InterPro" id="IPR044005">
    <property type="entry name" value="DZR_2"/>
</dbReference>
<protein>
    <recommendedName>
        <fullName evidence="2">Double zinc ribbon domain-containing protein</fullName>
    </recommendedName>
</protein>
<dbReference type="InterPro" id="IPR029057">
    <property type="entry name" value="PRTase-like"/>
</dbReference>
<reference evidence="3 4" key="1">
    <citation type="journal article" date="2016" name="Nat. Commun.">
        <title>Thousands of microbial genomes shed light on interconnected biogeochemical processes in an aquifer system.</title>
        <authorList>
            <person name="Anantharaman K."/>
            <person name="Brown C.T."/>
            <person name="Hug L.A."/>
            <person name="Sharon I."/>
            <person name="Castelle C.J."/>
            <person name="Probst A.J."/>
            <person name="Thomas B.C."/>
            <person name="Singh A."/>
            <person name="Wilkins M.J."/>
            <person name="Karaoz U."/>
            <person name="Brodie E.L."/>
            <person name="Williams K.H."/>
            <person name="Hubbard S.S."/>
            <person name="Banfield J.F."/>
        </authorList>
    </citation>
    <scope>NUCLEOTIDE SEQUENCE [LARGE SCALE GENOMIC DNA]</scope>
</reference>
<proteinExistence type="inferred from homology"/>
<accession>A0A1F2UFY3</accession>
<organism evidence="3 4">
    <name type="scientific">Candidatus Aquicultor primus</name>
    <dbReference type="NCBI Taxonomy" id="1797195"/>
    <lineage>
        <taxon>Bacteria</taxon>
        <taxon>Bacillati</taxon>
        <taxon>Actinomycetota</taxon>
        <taxon>Candidatus Aquicultoria</taxon>
        <taxon>Candidatus Aquicultorales</taxon>
        <taxon>Candidatus Aquicultoraceae</taxon>
        <taxon>Candidatus Aquicultor</taxon>
    </lineage>
</organism>
<dbReference type="PANTHER" id="PTHR47505">
    <property type="entry name" value="DNA UTILIZATION PROTEIN YHGH"/>
    <property type="match status" value="1"/>
</dbReference>
<dbReference type="SUPFAM" id="SSF53271">
    <property type="entry name" value="PRTase-like"/>
    <property type="match status" value="1"/>
</dbReference>
<name>A0A1F2UFY3_9ACTN</name>
<evidence type="ECO:0000313" key="3">
    <source>
        <dbReference type="EMBL" id="OFW31938.1"/>
    </source>
</evidence>
<dbReference type="Pfam" id="PF18912">
    <property type="entry name" value="DZR_2"/>
    <property type="match status" value="1"/>
</dbReference>
<dbReference type="AlphaFoldDB" id="A0A1F2UFY3"/>
<dbReference type="PANTHER" id="PTHR47505:SF1">
    <property type="entry name" value="DNA UTILIZATION PROTEIN YHGH"/>
    <property type="match status" value="1"/>
</dbReference>
<evidence type="ECO:0000259" key="2">
    <source>
        <dbReference type="Pfam" id="PF18912"/>
    </source>
</evidence>
<feature type="domain" description="Double zinc ribbon" evidence="2">
    <location>
        <begin position="10"/>
        <end position="64"/>
    </location>
</feature>
<dbReference type="InterPro" id="IPR000836">
    <property type="entry name" value="PRTase_dom"/>
</dbReference>
<evidence type="ECO:0000256" key="1">
    <source>
        <dbReference type="ARBA" id="ARBA00008007"/>
    </source>
</evidence>
<comment type="similarity">
    <text evidence="1">Belongs to the ComF/GntX family.</text>
</comment>
<dbReference type="CDD" id="cd06223">
    <property type="entry name" value="PRTases_typeI"/>
    <property type="match status" value="1"/>
</dbReference>
<dbReference type="InterPro" id="IPR051910">
    <property type="entry name" value="ComF/GntX_DNA_util-trans"/>
</dbReference>
<sequence>MGLRRLLGGILELVFPQVCLVCESASKAPLCASCADSFSRITGPVCEKCGKPCVRPVADCRECRGKHLHFTRARSGGAYTGSLKSAIHSLKYRNGKRLVAYLSLFIDDEAGHLMDAVDAVAFVPLSKLKESGRGYNQSGLLAKELARRHDKPLYTGLAKVKNIPEQHRLGFARRGDNVKGAFRAFGKVPERVLLIDDVYTTGSTASECAGALKQRGAAVVYVLTVARTPLDGSKGDHRRAVVDSCKCR</sequence>
<dbReference type="Proteomes" id="UP000178086">
    <property type="component" value="Unassembled WGS sequence"/>
</dbReference>
<dbReference type="EMBL" id="MELI01000108">
    <property type="protein sequence ID" value="OFW31938.1"/>
    <property type="molecule type" value="Genomic_DNA"/>
</dbReference>
<comment type="caution">
    <text evidence="3">The sequence shown here is derived from an EMBL/GenBank/DDBJ whole genome shotgun (WGS) entry which is preliminary data.</text>
</comment>
<evidence type="ECO:0000313" key="4">
    <source>
        <dbReference type="Proteomes" id="UP000178086"/>
    </source>
</evidence>
<gene>
    <name evidence="3" type="ORF">A2074_04190</name>
</gene>